<evidence type="ECO:0000256" key="5">
    <source>
        <dbReference type="ARBA" id="ARBA00022777"/>
    </source>
</evidence>
<dbReference type="PROSITE" id="PS50109">
    <property type="entry name" value="HIS_KIN"/>
    <property type="match status" value="1"/>
</dbReference>
<dbReference type="InterPro" id="IPR013655">
    <property type="entry name" value="PAS_fold_3"/>
</dbReference>
<dbReference type="InterPro" id="IPR003594">
    <property type="entry name" value="HATPase_dom"/>
</dbReference>
<evidence type="ECO:0000313" key="9">
    <source>
        <dbReference type="EMBL" id="MFC3477907.1"/>
    </source>
</evidence>
<dbReference type="NCBIfam" id="TIGR00229">
    <property type="entry name" value="sensory_box"/>
    <property type="match status" value="2"/>
</dbReference>
<dbReference type="Pfam" id="PF08447">
    <property type="entry name" value="PAS_3"/>
    <property type="match status" value="1"/>
</dbReference>
<dbReference type="AlphaFoldDB" id="A0ABD5NFP9"/>
<dbReference type="Proteomes" id="UP001595660">
    <property type="component" value="Unassembled WGS sequence"/>
</dbReference>
<dbReference type="InterPro" id="IPR036890">
    <property type="entry name" value="HATPase_C_sf"/>
</dbReference>
<dbReference type="Gene3D" id="3.30.450.20">
    <property type="entry name" value="PAS domain"/>
    <property type="match status" value="3"/>
</dbReference>
<gene>
    <name evidence="9" type="ORF">ACFOKC_09225</name>
</gene>
<sequence length="714" mass="77990">MMDAATVADQFPEPVLAIDDGGAVAYANDQFLDTTALDRDAVTGSSYTDLDRVFAEGFSRLRDAVSVVASLETDERHVQATVAPADGASAERVGARVTRLGDDRDASVLVVLRAAADQSGEPFDESLHHEMVSLSSDVLTIVDEDGTITYVSSSVRRVLGYDPEDLVGESGFDYQHPADRRKVADALTEATSNPGEPVSVEVRFRHADGSWTWIESTIRDPRENDAIDGLLVSSRDVTGRRGRQRDQERAETLFENTQDALFVVDVGGGADEFRLTRVNGAYERLTGLSNEQLTGRTVEEAFGPDDGGDIAARYRECVTRREPIEYVEELSVPEPGSHWDTRIAPVVVDDEVVQLVGATRDVTTVREREQALERSERLLETLPVGVYQHASDTDDGFRLVNEKMVDILDAESKADLRARPVASFFADPSACRAFVERLTERGVVRDEHLRLETLSGDTIWGSVTAIAHEVDGETVYDGAIQDVTERERYEQRLESQRDDLEVLNQVVRHDIRNNLQLVTAYADMAADHVDDAGRAHVGKIQEGASQAVELTETARELAGVMMTEETTTHAVGLASVLEREVAELRDAYADADVTVAGELPARTVLANELLDSVFRNLLKNAVQHNDTDAPAVTVSAEPRDESVVVRVADNGPGVPDSRKEDVFGKGEKGLNSAGTGVGLYLVRSLVETYGGRVWVEDNDPRGAVFAVELPTVEV</sequence>
<dbReference type="InterPro" id="IPR001610">
    <property type="entry name" value="PAC"/>
</dbReference>
<feature type="domain" description="PAS" evidence="7">
    <location>
        <begin position="124"/>
        <end position="194"/>
    </location>
</feature>
<feature type="domain" description="Histidine kinase" evidence="6">
    <location>
        <begin position="506"/>
        <end position="713"/>
    </location>
</feature>
<dbReference type="Pfam" id="PF13188">
    <property type="entry name" value="PAS_8"/>
    <property type="match status" value="1"/>
</dbReference>
<dbReference type="EMBL" id="JBHRWN010000002">
    <property type="protein sequence ID" value="MFC3477907.1"/>
    <property type="molecule type" value="Genomic_DNA"/>
</dbReference>
<dbReference type="EC" id="2.7.13.3" evidence="2"/>
<protein>
    <recommendedName>
        <fullName evidence="2">histidine kinase</fullName>
        <ecNumber evidence="2">2.7.13.3</ecNumber>
    </recommendedName>
</protein>
<dbReference type="InterPro" id="IPR052162">
    <property type="entry name" value="Sensor_kinase/Photoreceptor"/>
</dbReference>
<dbReference type="SUPFAM" id="SSF55785">
    <property type="entry name" value="PYP-like sensor domain (PAS domain)"/>
    <property type="match status" value="3"/>
</dbReference>
<dbReference type="InterPro" id="IPR004358">
    <property type="entry name" value="Sig_transdc_His_kin-like_C"/>
</dbReference>
<dbReference type="PANTHER" id="PTHR43304:SF1">
    <property type="entry name" value="PAC DOMAIN-CONTAINING PROTEIN"/>
    <property type="match status" value="1"/>
</dbReference>
<comment type="catalytic activity">
    <reaction evidence="1">
        <text>ATP + protein L-histidine = ADP + protein N-phospho-L-histidine.</text>
        <dbReference type="EC" id="2.7.13.3"/>
    </reaction>
</comment>
<name>A0ABD5NFP9_9EURY</name>
<dbReference type="SUPFAM" id="SSF55874">
    <property type="entry name" value="ATPase domain of HSP90 chaperone/DNA topoisomerase II/histidine kinase"/>
    <property type="match status" value="1"/>
</dbReference>
<dbReference type="CDD" id="cd00130">
    <property type="entry name" value="PAS"/>
    <property type="match status" value="2"/>
</dbReference>
<dbReference type="InterPro" id="IPR000700">
    <property type="entry name" value="PAS-assoc_C"/>
</dbReference>
<dbReference type="RefSeq" id="WP_232570974.1">
    <property type="nucleotide sequence ID" value="NZ_CP089466.1"/>
</dbReference>
<evidence type="ECO:0000256" key="3">
    <source>
        <dbReference type="ARBA" id="ARBA00022553"/>
    </source>
</evidence>
<reference evidence="9 10" key="1">
    <citation type="journal article" date="2019" name="Int. J. Syst. Evol. Microbiol.">
        <title>The Global Catalogue of Microorganisms (GCM) 10K type strain sequencing project: providing services to taxonomists for standard genome sequencing and annotation.</title>
        <authorList>
            <consortium name="The Broad Institute Genomics Platform"/>
            <consortium name="The Broad Institute Genome Sequencing Center for Infectious Disease"/>
            <person name="Wu L."/>
            <person name="Ma J."/>
        </authorList>
    </citation>
    <scope>NUCLEOTIDE SEQUENCE [LARGE SCALE GENOMIC DNA]</scope>
    <source>
        <strain evidence="9 10">CGMCC 1.12562</strain>
    </source>
</reference>
<evidence type="ECO:0000256" key="2">
    <source>
        <dbReference type="ARBA" id="ARBA00012438"/>
    </source>
</evidence>
<dbReference type="InterPro" id="IPR035965">
    <property type="entry name" value="PAS-like_dom_sf"/>
</dbReference>
<dbReference type="Pfam" id="PF13426">
    <property type="entry name" value="PAS_9"/>
    <property type="match status" value="1"/>
</dbReference>
<dbReference type="GeneID" id="69119100"/>
<evidence type="ECO:0000259" key="7">
    <source>
        <dbReference type="PROSITE" id="PS50112"/>
    </source>
</evidence>
<evidence type="ECO:0000256" key="1">
    <source>
        <dbReference type="ARBA" id="ARBA00000085"/>
    </source>
</evidence>
<feature type="domain" description="PAC" evidence="8">
    <location>
        <begin position="445"/>
        <end position="495"/>
    </location>
</feature>
<keyword evidence="4" id="KW-0808">Transferase</keyword>
<evidence type="ECO:0000256" key="4">
    <source>
        <dbReference type="ARBA" id="ARBA00022679"/>
    </source>
</evidence>
<dbReference type="Pfam" id="PF08448">
    <property type="entry name" value="PAS_4"/>
    <property type="match status" value="1"/>
</dbReference>
<dbReference type="InterPro" id="IPR005467">
    <property type="entry name" value="His_kinase_dom"/>
</dbReference>
<keyword evidence="5" id="KW-0418">Kinase</keyword>
<dbReference type="PRINTS" id="PR00344">
    <property type="entry name" value="BCTRLSENSOR"/>
</dbReference>
<evidence type="ECO:0000259" key="8">
    <source>
        <dbReference type="PROSITE" id="PS50113"/>
    </source>
</evidence>
<dbReference type="PROSITE" id="PS50112">
    <property type="entry name" value="PAS"/>
    <property type="match status" value="2"/>
</dbReference>
<keyword evidence="10" id="KW-1185">Reference proteome</keyword>
<comment type="caution">
    <text evidence="9">The sequence shown here is derived from an EMBL/GenBank/DDBJ whole genome shotgun (WGS) entry which is preliminary data.</text>
</comment>
<organism evidence="9 10">
    <name type="scientific">Halobacterium litoreum</name>
    <dbReference type="NCBI Taxonomy" id="2039234"/>
    <lineage>
        <taxon>Archaea</taxon>
        <taxon>Methanobacteriati</taxon>
        <taxon>Methanobacteriota</taxon>
        <taxon>Stenosarchaea group</taxon>
        <taxon>Halobacteria</taxon>
        <taxon>Halobacteriales</taxon>
        <taxon>Halobacteriaceae</taxon>
        <taxon>Halobacterium</taxon>
    </lineage>
</organism>
<proteinExistence type="predicted"/>
<dbReference type="SMART" id="SM00086">
    <property type="entry name" value="PAC"/>
    <property type="match status" value="2"/>
</dbReference>
<dbReference type="InterPro" id="IPR000014">
    <property type="entry name" value="PAS"/>
</dbReference>
<dbReference type="Pfam" id="PF02518">
    <property type="entry name" value="HATPase_c"/>
    <property type="match status" value="1"/>
</dbReference>
<feature type="domain" description="PAS" evidence="7">
    <location>
        <begin position="246"/>
        <end position="321"/>
    </location>
</feature>
<evidence type="ECO:0000259" key="6">
    <source>
        <dbReference type="PROSITE" id="PS50109"/>
    </source>
</evidence>
<dbReference type="PANTHER" id="PTHR43304">
    <property type="entry name" value="PHYTOCHROME-LIKE PROTEIN CPH1"/>
    <property type="match status" value="1"/>
</dbReference>
<dbReference type="SMART" id="SM00091">
    <property type="entry name" value="PAS"/>
    <property type="match status" value="4"/>
</dbReference>
<accession>A0ABD5NFP9</accession>
<keyword evidence="3" id="KW-0597">Phosphoprotein</keyword>
<dbReference type="GO" id="GO:0004673">
    <property type="term" value="F:protein histidine kinase activity"/>
    <property type="evidence" value="ECO:0007669"/>
    <property type="project" value="UniProtKB-EC"/>
</dbReference>
<dbReference type="InterPro" id="IPR013656">
    <property type="entry name" value="PAS_4"/>
</dbReference>
<dbReference type="PROSITE" id="PS50113">
    <property type="entry name" value="PAC"/>
    <property type="match status" value="2"/>
</dbReference>
<dbReference type="SMART" id="SM00387">
    <property type="entry name" value="HATPase_c"/>
    <property type="match status" value="1"/>
</dbReference>
<feature type="domain" description="PAC" evidence="8">
    <location>
        <begin position="198"/>
        <end position="249"/>
    </location>
</feature>
<evidence type="ECO:0000313" key="10">
    <source>
        <dbReference type="Proteomes" id="UP001595660"/>
    </source>
</evidence>
<dbReference type="Gene3D" id="3.30.565.10">
    <property type="entry name" value="Histidine kinase-like ATPase, C-terminal domain"/>
    <property type="match status" value="1"/>
</dbReference>